<dbReference type="Proteomes" id="UP001139648">
    <property type="component" value="Unassembled WGS sequence"/>
</dbReference>
<dbReference type="Pfam" id="PF00144">
    <property type="entry name" value="Beta-lactamase"/>
    <property type="match status" value="1"/>
</dbReference>
<keyword evidence="4" id="KW-1185">Reference proteome</keyword>
<dbReference type="PROSITE" id="PS51318">
    <property type="entry name" value="TAT"/>
    <property type="match status" value="1"/>
</dbReference>
<feature type="domain" description="Beta-lactamase-related" evidence="2">
    <location>
        <begin position="57"/>
        <end position="380"/>
    </location>
</feature>
<keyword evidence="1" id="KW-0732">Signal</keyword>
<evidence type="ECO:0000313" key="3">
    <source>
        <dbReference type="EMBL" id="MCP2358391.1"/>
    </source>
</evidence>
<name>A0A9X2K667_9ACTN</name>
<reference evidence="3" key="1">
    <citation type="submission" date="2022-06" db="EMBL/GenBank/DDBJ databases">
        <title>Sequencing the genomes of 1000 actinobacteria strains.</title>
        <authorList>
            <person name="Klenk H.-P."/>
        </authorList>
    </citation>
    <scope>NUCLEOTIDE SEQUENCE</scope>
    <source>
        <strain evidence="3">DSM 46694</strain>
    </source>
</reference>
<dbReference type="Gene3D" id="3.40.710.10">
    <property type="entry name" value="DD-peptidase/beta-lactamase superfamily"/>
    <property type="match status" value="1"/>
</dbReference>
<evidence type="ECO:0000313" key="4">
    <source>
        <dbReference type="Proteomes" id="UP001139648"/>
    </source>
</evidence>
<dbReference type="PANTHER" id="PTHR43283">
    <property type="entry name" value="BETA-LACTAMASE-RELATED"/>
    <property type="match status" value="1"/>
</dbReference>
<gene>
    <name evidence="3" type="ORF">HD597_005411</name>
</gene>
<proteinExistence type="predicted"/>
<dbReference type="SUPFAM" id="SSF56601">
    <property type="entry name" value="beta-lactamase/transpeptidase-like"/>
    <property type="match status" value="1"/>
</dbReference>
<feature type="chain" id="PRO_5040891637" evidence="1">
    <location>
        <begin position="35"/>
        <end position="401"/>
    </location>
</feature>
<dbReference type="InterPro" id="IPR001466">
    <property type="entry name" value="Beta-lactam-related"/>
</dbReference>
<dbReference type="InterPro" id="IPR012338">
    <property type="entry name" value="Beta-lactam/transpept-like"/>
</dbReference>
<dbReference type="EMBL" id="JAMZEB010000002">
    <property type="protein sequence ID" value="MCP2358391.1"/>
    <property type="molecule type" value="Genomic_DNA"/>
</dbReference>
<accession>A0A9X2K667</accession>
<sequence length="401" mass="42245">MENSRWSRRSALRVLGVTSIAAGGAFASAGSAAAATGAATGRVPAGLRPGGAFDKKLGKLAEEGKLSGTVLLTHQKRTVLSRSYGKANERRSLPNRSDTIFALASVAKLFTATAIMQLAEQGKLDLGQPIGAYLDGFPSAIADAVTVHHLLTHTSGMANFQTSEEFRANAGKWTSGAAMLDGIMGVIRKSALLFTPGTKSSYSNSGFCTLGAIVQEVSGQSFYDYVRKHVFDAAGMSRTDYYTRPQQLSDDDIAHPYTTSAAGQRVDTLEHPEQYGSPYIGTPAGDAFTTAPDLERFGRALAGNRLIGPAYTNLMLTGKVPHAKANAGGASAQAYGPTSAIRNGQQIIGHGGGSLGTSTLLDVHIDSDWVVVFLFNYADRTNPPIQELIDDTRKLIITAAG</sequence>
<protein>
    <submittedName>
        <fullName evidence="3">CubicO group peptidase (Beta-lactamase class C family)</fullName>
    </submittedName>
</protein>
<organism evidence="3 4">
    <name type="scientific">Nonomuraea thailandensis</name>
    <dbReference type="NCBI Taxonomy" id="1188745"/>
    <lineage>
        <taxon>Bacteria</taxon>
        <taxon>Bacillati</taxon>
        <taxon>Actinomycetota</taxon>
        <taxon>Actinomycetes</taxon>
        <taxon>Streptosporangiales</taxon>
        <taxon>Streptosporangiaceae</taxon>
        <taxon>Nonomuraea</taxon>
    </lineage>
</organism>
<evidence type="ECO:0000259" key="2">
    <source>
        <dbReference type="Pfam" id="PF00144"/>
    </source>
</evidence>
<dbReference type="RefSeq" id="WP_253745474.1">
    <property type="nucleotide sequence ID" value="NZ_BAABKA010000054.1"/>
</dbReference>
<dbReference type="InterPro" id="IPR050789">
    <property type="entry name" value="Diverse_Enzym_Activities"/>
</dbReference>
<evidence type="ECO:0000256" key="1">
    <source>
        <dbReference type="SAM" id="SignalP"/>
    </source>
</evidence>
<feature type="signal peptide" evidence="1">
    <location>
        <begin position="1"/>
        <end position="34"/>
    </location>
</feature>
<dbReference type="PANTHER" id="PTHR43283:SF3">
    <property type="entry name" value="BETA-LACTAMASE FAMILY PROTEIN (AFU_ORTHOLOGUE AFUA_5G07500)"/>
    <property type="match status" value="1"/>
</dbReference>
<dbReference type="InterPro" id="IPR006311">
    <property type="entry name" value="TAT_signal"/>
</dbReference>
<comment type="caution">
    <text evidence="3">The sequence shown here is derived from an EMBL/GenBank/DDBJ whole genome shotgun (WGS) entry which is preliminary data.</text>
</comment>
<dbReference type="AlphaFoldDB" id="A0A9X2K667"/>